<dbReference type="GO" id="GO:0005524">
    <property type="term" value="F:ATP binding"/>
    <property type="evidence" value="ECO:0007669"/>
    <property type="project" value="UniProtKB-UniRule"/>
</dbReference>
<keyword evidence="2 6" id="KW-0547">Nucleotide-binding</keyword>
<comment type="subcellular location">
    <subcellularLocation>
        <location evidence="6">Cytoplasm</location>
    </subcellularLocation>
</comment>
<dbReference type="KEGG" id="hfv:R50_1768"/>
<dbReference type="InterPro" id="IPR018370">
    <property type="entry name" value="Chaperonin_Cpn60_CS"/>
</dbReference>
<dbReference type="SUPFAM" id="SSF48592">
    <property type="entry name" value="GroEL equatorial domain-like"/>
    <property type="match status" value="1"/>
</dbReference>
<comment type="caution">
    <text evidence="6">Lacks conserved residue(s) required for the propagation of feature annotation.</text>
</comment>
<evidence type="ECO:0000313" key="10">
    <source>
        <dbReference type="Proteomes" id="UP000503399"/>
    </source>
</evidence>
<dbReference type="PANTHER" id="PTHR45633">
    <property type="entry name" value="60 KDA HEAT SHOCK PROTEIN, MITOCHONDRIAL"/>
    <property type="match status" value="1"/>
</dbReference>
<feature type="binding site" evidence="6">
    <location>
        <position position="492"/>
    </location>
    <ligand>
        <name>ATP</name>
        <dbReference type="ChEBI" id="CHEBI:30616"/>
    </ligand>
</feature>
<evidence type="ECO:0000256" key="6">
    <source>
        <dbReference type="HAMAP-Rule" id="MF_00600"/>
    </source>
</evidence>
<dbReference type="InterPro" id="IPR027409">
    <property type="entry name" value="GroEL-like_apical_dom_sf"/>
</dbReference>
<evidence type="ECO:0000256" key="2">
    <source>
        <dbReference type="ARBA" id="ARBA00022741"/>
    </source>
</evidence>
<dbReference type="InterPro" id="IPR002423">
    <property type="entry name" value="Cpn60/GroEL/TCP-1"/>
</dbReference>
<reference evidence="9 10" key="1">
    <citation type="submission" date="2020-02" db="EMBL/GenBank/DDBJ databases">
        <authorList>
            <person name="Hogendoorn C."/>
        </authorList>
    </citation>
    <scope>NUCLEOTIDE SEQUENCE [LARGE SCALE GENOMIC DNA]</scope>
    <source>
        <strain evidence="9">R501</strain>
    </source>
</reference>
<dbReference type="Gene3D" id="3.50.7.10">
    <property type="entry name" value="GroEL"/>
    <property type="match status" value="1"/>
</dbReference>
<dbReference type="SUPFAM" id="SSF52029">
    <property type="entry name" value="GroEL apical domain-like"/>
    <property type="match status" value="1"/>
</dbReference>
<dbReference type="Proteomes" id="UP000503399">
    <property type="component" value="Chromosome"/>
</dbReference>
<dbReference type="Gene3D" id="3.30.260.10">
    <property type="entry name" value="TCP-1-like chaperonin intermediate domain"/>
    <property type="match status" value="1"/>
</dbReference>
<keyword evidence="4 6" id="KW-0143">Chaperone</keyword>
<feature type="binding site" evidence="6">
    <location>
        <begin position="29"/>
        <end position="32"/>
    </location>
    <ligand>
        <name>ATP</name>
        <dbReference type="ChEBI" id="CHEBI:30616"/>
    </ligand>
</feature>
<keyword evidence="3 6" id="KW-0067">ATP-binding</keyword>
<dbReference type="NCBIfam" id="TIGR02348">
    <property type="entry name" value="GroEL"/>
    <property type="match status" value="1"/>
</dbReference>
<dbReference type="FunFam" id="3.50.7.10:FF:000001">
    <property type="entry name" value="60 kDa chaperonin"/>
    <property type="match status" value="1"/>
</dbReference>
<dbReference type="SUPFAM" id="SSF54849">
    <property type="entry name" value="GroEL-intermediate domain like"/>
    <property type="match status" value="1"/>
</dbReference>
<evidence type="ECO:0000256" key="7">
    <source>
        <dbReference type="RuleBase" id="RU000418"/>
    </source>
</evidence>
<dbReference type="GO" id="GO:0140662">
    <property type="term" value="F:ATP-dependent protein folding chaperone"/>
    <property type="evidence" value="ECO:0007669"/>
    <property type="project" value="InterPro"/>
</dbReference>
<sequence>MAKQMVYDEEARRALERGVDKLANAVKVTLGPKGRNVVLEKKFGAPLITNDGVTIAREIELEDPFEALGAQLVKEVATKTQDVAGDGTTTATVLAQAMIKEGLKNVTAGANPMGIKRGIEKAVEVAVEEIKKIAIPIKGRESITQVASISANDPEIGSLIAEAMEKVGPDGVITVEESKTTGTTLETVEGMQFDRGYISPYMVTDTEKMEAVLSEPYILITDRKISAIQDLLPVLEKVVQRGKPLLIIAEDVEGEALATLVVNKLRGTLTAVAVKAPGFGDRRKAMLEDIAILTGGQVISEDLGIKLENVTPDMLGQARQVKVAKEETTIVEGRGSEAEIKKRIGVIKKQIEDTTSEYDKEKLQERLAKLSGGVAVIQVGAATEVELKEKKLRIEDALSATRAAVEEGIVPGGGTSLLRIVPALEKLNVTGDERIGVDIVRRALEEPVRQIAHNAGQEGSVIVEAVKRETGNRGYDAAAGQFVDMVEAGIVDPAKVTRSTIQNAASIAAMLLTTEALVVDKPEKKEASVPNPGMNDMMM</sequence>
<evidence type="ECO:0000256" key="4">
    <source>
        <dbReference type="ARBA" id="ARBA00023186"/>
    </source>
</evidence>
<comment type="subunit">
    <text evidence="6 8">Forms a cylinder of 14 subunits composed of two heptameric rings stacked back-to-back. Interacts with the co-chaperonin GroES.</text>
</comment>
<dbReference type="HAMAP" id="MF_00600">
    <property type="entry name" value="CH60"/>
    <property type="match status" value="1"/>
</dbReference>
<dbReference type="GO" id="GO:0051082">
    <property type="term" value="F:unfolded protein binding"/>
    <property type="evidence" value="ECO:0007669"/>
    <property type="project" value="UniProtKB-UniRule"/>
</dbReference>
<comment type="function">
    <text evidence="6 8">Together with its co-chaperonin GroES, plays an essential role in assisting protein folding. The GroEL-GroES system forms a nano-cage that allows encapsulation of the non-native substrate proteins and provides a physical environment optimized to promote and accelerate protein folding.</text>
</comment>
<accession>A0A6F8ZHW7</accession>
<feature type="binding site" evidence="6">
    <location>
        <position position="413"/>
    </location>
    <ligand>
        <name>ATP</name>
        <dbReference type="ChEBI" id="CHEBI:30616"/>
    </ligand>
</feature>
<keyword evidence="10" id="KW-1185">Reference proteome</keyword>
<dbReference type="NCBIfam" id="NF000592">
    <property type="entry name" value="PRK00013.1"/>
    <property type="match status" value="1"/>
</dbReference>
<organism evidence="9 10">
    <name type="scientific">Candidatus Hydrogenisulfobacillus filiaventi</name>
    <dbReference type="NCBI Taxonomy" id="2707344"/>
    <lineage>
        <taxon>Bacteria</taxon>
        <taxon>Bacillati</taxon>
        <taxon>Bacillota</taxon>
        <taxon>Clostridia</taxon>
        <taxon>Eubacteriales</taxon>
        <taxon>Clostridiales Family XVII. Incertae Sedis</taxon>
        <taxon>Candidatus Hydrogenisulfobacillus</taxon>
    </lineage>
</organism>
<keyword evidence="5 6" id="KW-0413">Isomerase</keyword>
<dbReference type="CDD" id="cd03344">
    <property type="entry name" value="GroEL"/>
    <property type="match status" value="1"/>
</dbReference>
<dbReference type="InterPro" id="IPR027413">
    <property type="entry name" value="GROEL-like_equatorial_sf"/>
</dbReference>
<dbReference type="EMBL" id="LR778114">
    <property type="protein sequence ID" value="CAB1129269.1"/>
    <property type="molecule type" value="Genomic_DNA"/>
</dbReference>
<evidence type="ECO:0000256" key="8">
    <source>
        <dbReference type="RuleBase" id="RU000419"/>
    </source>
</evidence>
<dbReference type="Pfam" id="PF00118">
    <property type="entry name" value="Cpn60_TCP1"/>
    <property type="match status" value="1"/>
</dbReference>
<dbReference type="Gene3D" id="1.10.560.10">
    <property type="entry name" value="GroEL-like equatorial domain"/>
    <property type="match status" value="1"/>
</dbReference>
<dbReference type="EC" id="5.6.1.7" evidence="6"/>
<gene>
    <name evidence="6 9" type="primary">groEL</name>
    <name evidence="6" type="synonym">groL</name>
    <name evidence="9" type="ORF">R50_1768</name>
</gene>
<name>A0A6F8ZHW7_9FIRM</name>
<feature type="binding site" evidence="6">
    <location>
        <begin position="86"/>
        <end position="90"/>
    </location>
    <ligand>
        <name>ATP</name>
        <dbReference type="ChEBI" id="CHEBI:30616"/>
    </ligand>
</feature>
<evidence type="ECO:0000256" key="3">
    <source>
        <dbReference type="ARBA" id="ARBA00022840"/>
    </source>
</evidence>
<evidence type="ECO:0000313" key="9">
    <source>
        <dbReference type="EMBL" id="CAB1129269.1"/>
    </source>
</evidence>
<dbReference type="AlphaFoldDB" id="A0A6F8ZHW7"/>
<dbReference type="NCBIfam" id="NF009488">
    <property type="entry name" value="PRK12850.1"/>
    <property type="match status" value="1"/>
</dbReference>
<dbReference type="NCBIfam" id="NF009487">
    <property type="entry name" value="PRK12849.1"/>
    <property type="match status" value="1"/>
</dbReference>
<evidence type="ECO:0000256" key="5">
    <source>
        <dbReference type="ARBA" id="ARBA00023235"/>
    </source>
</evidence>
<dbReference type="NCBIfam" id="NF009489">
    <property type="entry name" value="PRK12851.1"/>
    <property type="match status" value="1"/>
</dbReference>
<feature type="binding site" evidence="6">
    <location>
        <begin position="476"/>
        <end position="478"/>
    </location>
    <ligand>
        <name>ATP</name>
        <dbReference type="ChEBI" id="CHEBI:30616"/>
    </ligand>
</feature>
<keyword evidence="6" id="KW-0963">Cytoplasm</keyword>
<dbReference type="InterPro" id="IPR027410">
    <property type="entry name" value="TCP-1-like_intermed_sf"/>
</dbReference>
<dbReference type="GO" id="GO:0005737">
    <property type="term" value="C:cytoplasm"/>
    <property type="evidence" value="ECO:0007669"/>
    <property type="project" value="UniProtKB-SubCell"/>
</dbReference>
<protein>
    <recommendedName>
        <fullName evidence="6">Chaperonin GroEL</fullName>
        <ecNumber evidence="6">5.6.1.7</ecNumber>
    </recommendedName>
    <alternativeName>
        <fullName evidence="6">60 kDa chaperonin</fullName>
    </alternativeName>
    <alternativeName>
        <fullName evidence="6">Chaperonin-60</fullName>
        <shortName evidence="6">Cpn60</shortName>
    </alternativeName>
</protein>
<dbReference type="PRINTS" id="PR00298">
    <property type="entry name" value="CHAPERONIN60"/>
</dbReference>
<proteinExistence type="inferred from homology"/>
<dbReference type="GO" id="GO:0016853">
    <property type="term" value="F:isomerase activity"/>
    <property type="evidence" value="ECO:0007669"/>
    <property type="project" value="UniProtKB-KW"/>
</dbReference>
<comment type="similarity">
    <text evidence="1 6 7">Belongs to the chaperonin (HSP60) family.</text>
</comment>
<evidence type="ECO:0000256" key="1">
    <source>
        <dbReference type="ARBA" id="ARBA00006607"/>
    </source>
</evidence>
<dbReference type="PROSITE" id="PS00296">
    <property type="entry name" value="CHAPERONINS_CPN60"/>
    <property type="match status" value="1"/>
</dbReference>
<dbReference type="GO" id="GO:0042026">
    <property type="term" value="P:protein refolding"/>
    <property type="evidence" value="ECO:0007669"/>
    <property type="project" value="UniProtKB-UniRule"/>
</dbReference>
<dbReference type="InterPro" id="IPR001844">
    <property type="entry name" value="Cpn60/GroEL"/>
</dbReference>